<evidence type="ECO:0000259" key="12">
    <source>
        <dbReference type="Pfam" id="PF22973"/>
    </source>
</evidence>
<evidence type="ECO:0000313" key="14">
    <source>
        <dbReference type="Proteomes" id="UP000288805"/>
    </source>
</evidence>
<dbReference type="Pfam" id="PF01326">
    <property type="entry name" value="PPDK_N"/>
    <property type="match status" value="1"/>
</dbReference>
<comment type="caution">
    <text evidence="13">The sequence shown here is derived from an EMBL/GenBank/DDBJ whole genome shotgun (WGS) entry which is preliminary data.</text>
</comment>
<dbReference type="PANTHER" id="PTHR47453">
    <property type="entry name" value="PHOSPHOGLUCAN, WATER DIKINASE, CHLOROPLASTIC"/>
    <property type="match status" value="1"/>
</dbReference>
<keyword evidence="8" id="KW-0067">ATP-binding</keyword>
<comment type="cofactor">
    <cofactor evidence="1">
        <name>Mg(2+)</name>
        <dbReference type="ChEBI" id="CHEBI:18420"/>
    </cofactor>
</comment>
<evidence type="ECO:0000256" key="6">
    <source>
        <dbReference type="ARBA" id="ARBA00022741"/>
    </source>
</evidence>
<dbReference type="Proteomes" id="UP000288805">
    <property type="component" value="Unassembled WGS sequence"/>
</dbReference>
<evidence type="ECO:0000256" key="10">
    <source>
        <dbReference type="ARBA" id="ARBA00023277"/>
    </source>
</evidence>
<keyword evidence="5" id="KW-0479">Metal-binding</keyword>
<evidence type="ECO:0000256" key="5">
    <source>
        <dbReference type="ARBA" id="ARBA00022723"/>
    </source>
</evidence>
<proteinExistence type="inferred from homology"/>
<evidence type="ECO:0000256" key="3">
    <source>
        <dbReference type="ARBA" id="ARBA00011738"/>
    </source>
</evidence>
<evidence type="ECO:0000256" key="9">
    <source>
        <dbReference type="ARBA" id="ARBA00022842"/>
    </source>
</evidence>
<evidence type="ECO:0000256" key="4">
    <source>
        <dbReference type="ARBA" id="ARBA00022679"/>
    </source>
</evidence>
<evidence type="ECO:0000313" key="13">
    <source>
        <dbReference type="EMBL" id="RVW82024.1"/>
    </source>
</evidence>
<feature type="domain" description="Pyruvate phosphate dikinase AMP/ATP-binding" evidence="11">
    <location>
        <begin position="254"/>
        <end position="453"/>
    </location>
</feature>
<gene>
    <name evidence="13" type="primary">GWD3_0</name>
    <name evidence="13" type="ORF">CK203_049054</name>
</gene>
<comment type="similarity">
    <text evidence="2">Belongs to the PEP-utilizing enzyme family.</text>
</comment>
<evidence type="ECO:0000256" key="8">
    <source>
        <dbReference type="ARBA" id="ARBA00022840"/>
    </source>
</evidence>
<dbReference type="InterPro" id="IPR054481">
    <property type="entry name" value="GWD1_pHisD"/>
</dbReference>
<dbReference type="Pfam" id="PF22973">
    <property type="entry name" value="GWD1_pHisD"/>
    <property type="match status" value="1"/>
</dbReference>
<keyword evidence="6" id="KW-0547">Nucleotide-binding</keyword>
<dbReference type="GO" id="GO:0016301">
    <property type="term" value="F:kinase activity"/>
    <property type="evidence" value="ECO:0007669"/>
    <property type="project" value="UniProtKB-KW"/>
</dbReference>
<dbReference type="PANTHER" id="PTHR47453:SF1">
    <property type="entry name" value="PHOSPHOGLUCAN, WATER DIKINASE, CHLOROPLASTIC"/>
    <property type="match status" value="1"/>
</dbReference>
<dbReference type="Gene3D" id="3.30.1490.20">
    <property type="entry name" value="ATP-grasp fold, A domain"/>
    <property type="match status" value="2"/>
</dbReference>
<evidence type="ECO:0000256" key="2">
    <source>
        <dbReference type="ARBA" id="ARBA00007837"/>
    </source>
</evidence>
<dbReference type="AlphaFoldDB" id="A0A438HC29"/>
<dbReference type="InterPro" id="IPR013815">
    <property type="entry name" value="ATP_grasp_subdomain_1"/>
</dbReference>
<accession>A0A438HC29</accession>
<name>A0A438HC29_VITVI</name>
<dbReference type="GO" id="GO:0046872">
    <property type="term" value="F:metal ion binding"/>
    <property type="evidence" value="ECO:0007669"/>
    <property type="project" value="UniProtKB-KW"/>
</dbReference>
<dbReference type="GO" id="GO:0005524">
    <property type="term" value="F:ATP binding"/>
    <property type="evidence" value="ECO:0007669"/>
    <property type="project" value="UniProtKB-KW"/>
</dbReference>
<protein>
    <submittedName>
        <fullName evidence="13">Phosphoglucan, water dikinase, chloroplastic</fullName>
    </submittedName>
</protein>
<keyword evidence="7 13" id="KW-0418">Kinase</keyword>
<dbReference type="InterPro" id="IPR002192">
    <property type="entry name" value="PPDK_AMP/ATP-bd"/>
</dbReference>
<dbReference type="SUPFAM" id="SSF56059">
    <property type="entry name" value="Glutathione synthetase ATP-binding domain-like"/>
    <property type="match status" value="1"/>
</dbReference>
<keyword evidence="9" id="KW-0460">Magnesium</keyword>
<reference evidence="13 14" key="1">
    <citation type="journal article" date="2018" name="PLoS Genet.">
        <title>Population sequencing reveals clonal diversity and ancestral inbreeding in the grapevine cultivar Chardonnay.</title>
        <authorList>
            <person name="Roach M.J."/>
            <person name="Johnson D.L."/>
            <person name="Bohlmann J."/>
            <person name="van Vuuren H.J."/>
            <person name="Jones S.J."/>
            <person name="Pretorius I.S."/>
            <person name="Schmidt S.A."/>
            <person name="Borneman A.R."/>
        </authorList>
    </citation>
    <scope>NUCLEOTIDE SEQUENCE [LARGE SCALE GENOMIC DNA]</scope>
    <source>
        <strain evidence="14">cv. Chardonnay</strain>
        <tissue evidence="13">Leaf</tissue>
    </source>
</reference>
<keyword evidence="10" id="KW-0119">Carbohydrate metabolism</keyword>
<dbReference type="Gene3D" id="3.30.470.20">
    <property type="entry name" value="ATP-grasp fold, B domain"/>
    <property type="match status" value="1"/>
</dbReference>
<keyword evidence="4" id="KW-0808">Transferase</keyword>
<evidence type="ECO:0000256" key="7">
    <source>
        <dbReference type="ARBA" id="ARBA00022777"/>
    </source>
</evidence>
<dbReference type="EMBL" id="QGNW01000245">
    <property type="protein sequence ID" value="RVW82024.1"/>
    <property type="molecule type" value="Genomic_DNA"/>
</dbReference>
<evidence type="ECO:0000256" key="1">
    <source>
        <dbReference type="ARBA" id="ARBA00001946"/>
    </source>
</evidence>
<organism evidence="13 14">
    <name type="scientific">Vitis vinifera</name>
    <name type="common">Grape</name>
    <dbReference type="NCBI Taxonomy" id="29760"/>
    <lineage>
        <taxon>Eukaryota</taxon>
        <taxon>Viridiplantae</taxon>
        <taxon>Streptophyta</taxon>
        <taxon>Embryophyta</taxon>
        <taxon>Tracheophyta</taxon>
        <taxon>Spermatophyta</taxon>
        <taxon>Magnoliopsida</taxon>
        <taxon>eudicotyledons</taxon>
        <taxon>Gunneridae</taxon>
        <taxon>Pentapetalae</taxon>
        <taxon>rosids</taxon>
        <taxon>Vitales</taxon>
        <taxon>Vitaceae</taxon>
        <taxon>Viteae</taxon>
        <taxon>Vitis</taxon>
    </lineage>
</organism>
<evidence type="ECO:0000259" key="11">
    <source>
        <dbReference type="Pfam" id="PF01326"/>
    </source>
</evidence>
<sequence length="455" mass="48150">MNVTSIQVESIIPGSLPSSVTGPVILVVNRADGDEEVTAAGSNIMGVVLLQELPHLSHLGEKVIFVTCEDDDKIADIQKLNGKCVRLEASSAGVNIFLSLSDNSTGDFPGKDLSGNGSSTVEAPKVYNSSWSADIASGSTQGNYTQVVVQLADADTQTSGAKAAACGRLASLGAVSDKVYSDQGVPASFKVPTGAVIPFGSMELALEQSKSIEAFMSLVEKIETATIESGDLDKLCCQLQELISSLQPSKKSSNRMSAAGLYESIPNVSLSNPIVFGNAVSRVWASLYTRRAVLSRRAAGVAQKDATMAVLVQELLSPDLSFVLHTLSPTDHDHNSIEAEIAPGLGETLASGTRGTPWRLSSGKFDGLVRTLAFANFSEELLVLGAGPADGEVIRLTVDYSKKPMTIDPIFRRQLGQRLGAVGFFLERKFGCPQDVEGCVVGKDIFIVQTRPQPQ</sequence>
<comment type="subunit">
    <text evidence="3">Homodimer.</text>
</comment>
<feature type="domain" description="Alpha-glucan water dikinase phosphohistidine-like" evidence="12">
    <location>
        <begin position="7"/>
        <end position="96"/>
    </location>
</feature>